<feature type="domain" description="Nucleoside phosphorylase" evidence="1">
    <location>
        <begin position="6"/>
        <end position="95"/>
    </location>
</feature>
<dbReference type="PANTHER" id="PTHR46832">
    <property type="entry name" value="5'-METHYLTHIOADENOSINE/S-ADENOSYLHOMOCYSTEINE NUCLEOSIDASE"/>
    <property type="match status" value="1"/>
</dbReference>
<reference evidence="2" key="2">
    <citation type="submission" date="2020-09" db="EMBL/GenBank/DDBJ databases">
        <authorList>
            <person name="Sun Q."/>
            <person name="Zhou Y."/>
        </authorList>
    </citation>
    <scope>NUCLEOTIDE SEQUENCE</scope>
    <source>
        <strain evidence="2">CGMCC 1.12997</strain>
    </source>
</reference>
<dbReference type="GO" id="GO:0008930">
    <property type="term" value="F:methylthioadenosine nucleosidase activity"/>
    <property type="evidence" value="ECO:0007669"/>
    <property type="project" value="TreeGrafter"/>
</dbReference>
<dbReference type="Proteomes" id="UP000647241">
    <property type="component" value="Unassembled WGS sequence"/>
</dbReference>
<dbReference type="GO" id="GO:0009116">
    <property type="term" value="P:nucleoside metabolic process"/>
    <property type="evidence" value="ECO:0007669"/>
    <property type="project" value="InterPro"/>
</dbReference>
<proteinExistence type="predicted"/>
<dbReference type="GO" id="GO:0008782">
    <property type="term" value="F:adenosylhomocysteine nucleosidase activity"/>
    <property type="evidence" value="ECO:0007669"/>
    <property type="project" value="TreeGrafter"/>
</dbReference>
<accession>A0A917M297</accession>
<gene>
    <name evidence="2" type="ORF">GCM10011585_14690</name>
</gene>
<dbReference type="GO" id="GO:0005829">
    <property type="term" value="C:cytosol"/>
    <property type="evidence" value="ECO:0007669"/>
    <property type="project" value="TreeGrafter"/>
</dbReference>
<dbReference type="RefSeq" id="WP_188553536.1">
    <property type="nucleotide sequence ID" value="NZ_BMGT01000002.1"/>
</dbReference>
<feature type="domain" description="Nucleoside phosphorylase" evidence="1">
    <location>
        <begin position="111"/>
        <end position="191"/>
    </location>
</feature>
<dbReference type="InterPro" id="IPR000845">
    <property type="entry name" value="Nucleoside_phosphorylase_d"/>
</dbReference>
<reference evidence="2" key="1">
    <citation type="journal article" date="2014" name="Int. J. Syst. Evol. Microbiol.">
        <title>Complete genome sequence of Corynebacterium casei LMG S-19264T (=DSM 44701T), isolated from a smear-ripened cheese.</title>
        <authorList>
            <consortium name="US DOE Joint Genome Institute (JGI-PGF)"/>
            <person name="Walter F."/>
            <person name="Albersmeier A."/>
            <person name="Kalinowski J."/>
            <person name="Ruckert C."/>
        </authorList>
    </citation>
    <scope>NUCLEOTIDE SEQUENCE</scope>
    <source>
        <strain evidence="2">CGMCC 1.12997</strain>
    </source>
</reference>
<keyword evidence="3" id="KW-1185">Reference proteome</keyword>
<organism evidence="2 3">
    <name type="scientific">Edaphobacter dinghuensis</name>
    <dbReference type="NCBI Taxonomy" id="1560005"/>
    <lineage>
        <taxon>Bacteria</taxon>
        <taxon>Pseudomonadati</taxon>
        <taxon>Acidobacteriota</taxon>
        <taxon>Terriglobia</taxon>
        <taxon>Terriglobales</taxon>
        <taxon>Acidobacteriaceae</taxon>
        <taxon>Edaphobacter</taxon>
    </lineage>
</organism>
<dbReference type="GO" id="GO:0019284">
    <property type="term" value="P:L-methionine salvage from S-adenosylmethionine"/>
    <property type="evidence" value="ECO:0007669"/>
    <property type="project" value="TreeGrafter"/>
</dbReference>
<evidence type="ECO:0000313" key="2">
    <source>
        <dbReference type="EMBL" id="GGG73279.1"/>
    </source>
</evidence>
<dbReference type="Pfam" id="PF01048">
    <property type="entry name" value="PNP_UDP_1"/>
    <property type="match status" value="2"/>
</dbReference>
<evidence type="ECO:0000259" key="1">
    <source>
        <dbReference type="Pfam" id="PF01048"/>
    </source>
</evidence>
<protein>
    <recommendedName>
        <fullName evidence="1">Nucleoside phosphorylase domain-containing protein</fullName>
    </recommendedName>
</protein>
<name>A0A917M297_9BACT</name>
<evidence type="ECO:0000313" key="3">
    <source>
        <dbReference type="Proteomes" id="UP000647241"/>
    </source>
</evidence>
<dbReference type="InterPro" id="IPR035994">
    <property type="entry name" value="Nucleoside_phosphorylase_sf"/>
</dbReference>
<dbReference type="AlphaFoldDB" id="A0A917M297"/>
<comment type="caution">
    <text evidence="2">The sequence shown here is derived from an EMBL/GenBank/DDBJ whole genome shotgun (WGS) entry which is preliminary data.</text>
</comment>
<dbReference type="Gene3D" id="3.40.50.1580">
    <property type="entry name" value="Nucleoside phosphorylase domain"/>
    <property type="match status" value="2"/>
</dbReference>
<sequence>MKECPAIIAALPREIKSLVRGWQEHRLPGKITAYTNDFAVVACAGMGADRATLAVQAALSLKPVTTILSTGLAGACDPALSVGDIVRAGVVIDARTGERFADPLLNQTLITTSVIADIKEKQRLYASYRASAVDMEAATVARLAQTHGLPFRAIKSISDEASFEMEELAQFATADGQFREAAFAAHSILRPYLWPKLLALAGNSKRAVQSLTSELESQLNWYRQQA</sequence>
<dbReference type="PANTHER" id="PTHR46832:SF1">
    <property type="entry name" value="5'-METHYLTHIOADENOSINE_S-ADENOSYLHOMOCYSTEINE NUCLEOSIDASE"/>
    <property type="match status" value="1"/>
</dbReference>
<dbReference type="EMBL" id="BMGT01000002">
    <property type="protein sequence ID" value="GGG73279.1"/>
    <property type="molecule type" value="Genomic_DNA"/>
</dbReference>
<dbReference type="SUPFAM" id="SSF53167">
    <property type="entry name" value="Purine and uridine phosphorylases"/>
    <property type="match status" value="1"/>
</dbReference>